<dbReference type="AlphaFoldDB" id="A0A179BPC3"/>
<dbReference type="GO" id="GO:0004519">
    <property type="term" value="F:endonuclease activity"/>
    <property type="evidence" value="ECO:0007669"/>
    <property type="project" value="UniProtKB-KW"/>
</dbReference>
<gene>
    <name evidence="2" type="ORF">A4H96_01540</name>
</gene>
<evidence type="ECO:0000313" key="2">
    <source>
        <dbReference type="EMBL" id="OAP93269.1"/>
    </source>
</evidence>
<dbReference type="GO" id="GO:0008270">
    <property type="term" value="F:zinc ion binding"/>
    <property type="evidence" value="ECO:0007669"/>
    <property type="project" value="InterPro"/>
</dbReference>
<keyword evidence="2" id="KW-0255">Endonuclease</keyword>
<dbReference type="InterPro" id="IPR002711">
    <property type="entry name" value="HNH"/>
</dbReference>
<dbReference type="InterPro" id="IPR003615">
    <property type="entry name" value="HNH_nuc"/>
</dbReference>
<dbReference type="InterPro" id="IPR047693">
    <property type="entry name" value="RNA-guided_IscB-like"/>
</dbReference>
<dbReference type="InterPro" id="IPR052892">
    <property type="entry name" value="NA-targeting_endonuclease"/>
</dbReference>
<reference evidence="2 3" key="1">
    <citation type="submission" date="2016-04" db="EMBL/GenBank/DDBJ databases">
        <title>Acidithiobacillus ferrooxidans genome sequencing and assembly.</title>
        <authorList>
            <person name="Zhou Z."/>
        </authorList>
    </citation>
    <scope>NUCLEOTIDE SEQUENCE [LARGE SCALE GENOMIC DNA]</scope>
    <source>
        <strain evidence="2 3">BY0502</strain>
    </source>
</reference>
<dbReference type="Pfam" id="PF01844">
    <property type="entry name" value="HNH"/>
    <property type="match status" value="1"/>
</dbReference>
<keyword evidence="3" id="KW-1185">Reference proteome</keyword>
<dbReference type="SMART" id="SM00507">
    <property type="entry name" value="HNHc"/>
    <property type="match status" value="1"/>
</dbReference>
<dbReference type="GO" id="GO:0003676">
    <property type="term" value="F:nucleic acid binding"/>
    <property type="evidence" value="ECO:0007669"/>
    <property type="project" value="InterPro"/>
</dbReference>
<sequence>MQNRVLVLDKNRQPLMPCHPARARELLREGKAAVFRRFPFTVILKHREGGDKQELTEKLDPGSKTTGMVLVALFARRGPTAIWAAELEHRGAAIRKSLEQRCGHRRHRRGNLRYREPRFDNRTRPEGWLPPSLQHRVDTTLTWVARCCRWAPVTRLSQELVKFDLQAMQNPEISGTEYQQGTLFGYEVKEYLLEKWGRTCVYCDAENMPLEVDHIHPKGNGGTDRVSNLAVACRDCNQEKSQQPLDLFLKTGKGRRRRMQANAKAFAGKDAKKIARRKIHEETRLQRIRSQAKAPLKDAAAVNSTRWALYTALQQTELPVETGSGGRTKWNRSQQRYPKAHWIDAACAGTSGATVRLNPNHRPMQIGAKGHGERQRARLDKNGFPVGHKTVTKFSWGFQTGDMVMAVVPNGKFAGTHLGRVAIRARPSFALSTAAFEKPFDVHPKYMTILHRSDGYVYN</sequence>
<dbReference type="OrthoDB" id="9802901at2"/>
<dbReference type="Pfam" id="PF14239">
    <property type="entry name" value="RRXRR"/>
    <property type="match status" value="1"/>
</dbReference>
<dbReference type="Proteomes" id="UP000078302">
    <property type="component" value="Unassembled WGS sequence"/>
</dbReference>
<keyword evidence="2" id="KW-0378">Hydrolase</keyword>
<dbReference type="NCBIfam" id="NF040563">
    <property type="entry name" value="guided_IscB"/>
    <property type="match status" value="1"/>
</dbReference>
<dbReference type="PANTHER" id="PTHR33877">
    <property type="entry name" value="SLL1193 PROTEIN"/>
    <property type="match status" value="1"/>
</dbReference>
<dbReference type="PANTHER" id="PTHR33877:SF2">
    <property type="entry name" value="OS07G0170200 PROTEIN"/>
    <property type="match status" value="1"/>
</dbReference>
<organism evidence="2 3">
    <name type="scientific">Acidithiobacillus ferrooxidans</name>
    <name type="common">Thiobacillus ferrooxidans</name>
    <dbReference type="NCBI Taxonomy" id="920"/>
    <lineage>
        <taxon>Bacteria</taxon>
        <taxon>Pseudomonadati</taxon>
        <taxon>Pseudomonadota</taxon>
        <taxon>Acidithiobacillia</taxon>
        <taxon>Acidithiobacillales</taxon>
        <taxon>Acidithiobacillaceae</taxon>
        <taxon>Acidithiobacillus</taxon>
    </lineage>
</organism>
<proteinExistence type="predicted"/>
<accession>A0A179BPC3</accession>
<dbReference type="Gene3D" id="1.10.30.50">
    <property type="match status" value="1"/>
</dbReference>
<dbReference type="CDD" id="cd00085">
    <property type="entry name" value="HNHc"/>
    <property type="match status" value="1"/>
</dbReference>
<protein>
    <submittedName>
        <fullName evidence="2">HNH endonuclease</fullName>
    </submittedName>
</protein>
<name>A0A179BPC3_ACIFR</name>
<dbReference type="InterPro" id="IPR025938">
    <property type="entry name" value="RRXRR_dom"/>
</dbReference>
<feature type="domain" description="HNH nuclease" evidence="1">
    <location>
        <begin position="187"/>
        <end position="238"/>
    </location>
</feature>
<dbReference type="EMBL" id="LVXZ01000013">
    <property type="protein sequence ID" value="OAP93269.1"/>
    <property type="molecule type" value="Genomic_DNA"/>
</dbReference>
<dbReference type="RefSeq" id="WP_064217958.1">
    <property type="nucleotide sequence ID" value="NZ_LVXZ01000013.1"/>
</dbReference>
<evidence type="ECO:0000313" key="3">
    <source>
        <dbReference type="Proteomes" id="UP000078302"/>
    </source>
</evidence>
<keyword evidence="2" id="KW-0540">Nuclease</keyword>
<comment type="caution">
    <text evidence="2">The sequence shown here is derived from an EMBL/GenBank/DDBJ whole genome shotgun (WGS) entry which is preliminary data.</text>
</comment>
<evidence type="ECO:0000259" key="1">
    <source>
        <dbReference type="SMART" id="SM00507"/>
    </source>
</evidence>